<dbReference type="GO" id="GO:0015344">
    <property type="term" value="F:siderophore uptake transmembrane transporter activity"/>
    <property type="evidence" value="ECO:0007669"/>
    <property type="project" value="TreeGrafter"/>
</dbReference>
<evidence type="ECO:0008006" key="19">
    <source>
        <dbReference type="Google" id="ProtNLM"/>
    </source>
</evidence>
<evidence type="ECO:0000259" key="16">
    <source>
        <dbReference type="Pfam" id="PF00593"/>
    </source>
</evidence>
<dbReference type="InterPro" id="IPR012910">
    <property type="entry name" value="Plug_dom"/>
</dbReference>
<evidence type="ECO:0000256" key="5">
    <source>
        <dbReference type="ARBA" id="ARBA00022496"/>
    </source>
</evidence>
<reference evidence="18" key="1">
    <citation type="submission" date="2016-04" db="EMBL/GenBank/DDBJ databases">
        <authorList>
            <person name="Evans L.H."/>
            <person name="Alamgir A."/>
            <person name="Owens N."/>
            <person name="Weber N.D."/>
            <person name="Virtaneva K."/>
            <person name="Barbian K."/>
            <person name="Babar A."/>
            <person name="Rosenke K."/>
        </authorList>
    </citation>
    <scope>NUCLEOTIDE SEQUENCE</scope>
    <source>
        <strain evidence="18">86-2</strain>
    </source>
</reference>
<keyword evidence="6 14" id="KW-0812">Transmembrane</keyword>
<dbReference type="CDD" id="cd01347">
    <property type="entry name" value="ligand_gated_channel"/>
    <property type="match status" value="1"/>
</dbReference>
<gene>
    <name evidence="18" type="ORF">KL86DYS2_12860</name>
</gene>
<keyword evidence="5" id="KW-0410">Iron transport</keyword>
<keyword evidence="4 14" id="KW-1134">Transmembrane beta strand</keyword>
<evidence type="ECO:0000259" key="17">
    <source>
        <dbReference type="Pfam" id="PF07715"/>
    </source>
</evidence>
<dbReference type="Gene3D" id="2.60.40.1120">
    <property type="entry name" value="Carboxypeptidase-like, regulatory domain"/>
    <property type="match status" value="1"/>
</dbReference>
<evidence type="ECO:0000256" key="12">
    <source>
        <dbReference type="ARBA" id="ARBA00023170"/>
    </source>
</evidence>
<evidence type="ECO:0000256" key="4">
    <source>
        <dbReference type="ARBA" id="ARBA00022452"/>
    </source>
</evidence>
<proteinExistence type="inferred from homology"/>
<evidence type="ECO:0000256" key="1">
    <source>
        <dbReference type="ARBA" id="ARBA00004571"/>
    </source>
</evidence>
<feature type="domain" description="TonB-dependent receptor plug" evidence="17">
    <location>
        <begin position="130"/>
        <end position="223"/>
    </location>
</feature>
<keyword evidence="9" id="KW-0406">Ion transport</keyword>
<evidence type="ECO:0000256" key="14">
    <source>
        <dbReference type="PROSITE-ProRule" id="PRU01360"/>
    </source>
</evidence>
<dbReference type="NCBIfam" id="TIGR01783">
    <property type="entry name" value="TonB-siderophor"/>
    <property type="match status" value="1"/>
</dbReference>
<dbReference type="Pfam" id="PF13715">
    <property type="entry name" value="CarbopepD_reg_2"/>
    <property type="match status" value="1"/>
</dbReference>
<dbReference type="GO" id="GO:0009279">
    <property type="term" value="C:cell outer membrane"/>
    <property type="evidence" value="ECO:0007669"/>
    <property type="project" value="UniProtKB-SubCell"/>
</dbReference>
<dbReference type="InterPro" id="IPR036942">
    <property type="entry name" value="Beta-barrel_TonB_sf"/>
</dbReference>
<keyword evidence="11 14" id="KW-0472">Membrane</keyword>
<evidence type="ECO:0000256" key="3">
    <source>
        <dbReference type="ARBA" id="ARBA00022448"/>
    </source>
</evidence>
<dbReference type="InterPro" id="IPR000531">
    <property type="entry name" value="Beta-barrel_TonB"/>
</dbReference>
<dbReference type="Gene3D" id="2.170.130.10">
    <property type="entry name" value="TonB-dependent receptor, plug domain"/>
    <property type="match status" value="1"/>
</dbReference>
<dbReference type="InterPro" id="IPR008969">
    <property type="entry name" value="CarboxyPept-like_regulatory"/>
</dbReference>
<keyword evidence="3 14" id="KW-0813">Transport</keyword>
<comment type="similarity">
    <text evidence="2 14 15">Belongs to the TonB-dependent receptor family.</text>
</comment>
<evidence type="ECO:0000256" key="8">
    <source>
        <dbReference type="ARBA" id="ARBA00023004"/>
    </source>
</evidence>
<dbReference type="PROSITE" id="PS52016">
    <property type="entry name" value="TONB_DEPENDENT_REC_3"/>
    <property type="match status" value="1"/>
</dbReference>
<comment type="subcellular location">
    <subcellularLocation>
        <location evidence="1 14">Cell outer membrane</location>
        <topology evidence="1 14">Multi-pass membrane protein</topology>
    </subcellularLocation>
</comment>
<dbReference type="GO" id="GO:0015891">
    <property type="term" value="P:siderophore transport"/>
    <property type="evidence" value="ECO:0007669"/>
    <property type="project" value="InterPro"/>
</dbReference>
<dbReference type="SUPFAM" id="SSF49464">
    <property type="entry name" value="Carboxypeptidase regulatory domain-like"/>
    <property type="match status" value="1"/>
</dbReference>
<evidence type="ECO:0000256" key="2">
    <source>
        <dbReference type="ARBA" id="ARBA00009810"/>
    </source>
</evidence>
<dbReference type="EMBL" id="FLUL01000001">
    <property type="protein sequence ID" value="SBW05823.1"/>
    <property type="molecule type" value="Genomic_DNA"/>
</dbReference>
<evidence type="ECO:0000256" key="7">
    <source>
        <dbReference type="ARBA" id="ARBA00022729"/>
    </source>
</evidence>
<evidence type="ECO:0000256" key="13">
    <source>
        <dbReference type="ARBA" id="ARBA00023237"/>
    </source>
</evidence>
<dbReference type="PANTHER" id="PTHR32552">
    <property type="entry name" value="FERRICHROME IRON RECEPTOR-RELATED"/>
    <property type="match status" value="1"/>
</dbReference>
<dbReference type="InterPro" id="IPR039426">
    <property type="entry name" value="TonB-dep_rcpt-like"/>
</dbReference>
<dbReference type="Pfam" id="PF07715">
    <property type="entry name" value="Plug"/>
    <property type="match status" value="1"/>
</dbReference>
<sequence length="804" mass="89588">MKKIITLFLFLIIGITIASAQVIKGRVLDENGDPIASATVAIKELQKGVSTDESGKFRFTNLPKRELTLVVSFVGYNNNEKKVDLKNNEEFHIQFDMISNANLSEIEVFGERYKQPEKLDAITRMPLRPSEQIQSISVISDKVIAEQGALTITDAVRNVPGVTLFGSYGGVKESMSSRGFRGIPVLKNGVRMDSQFQTASGIADMQGVESIQMIKGSAAITQGVITDLGNAGGVINVVTKTPKFVNGGEVGVRVGSWGQFRPTFDVQSVLDKNKTVAFRLNGAYERKDNYRPVVSMDRVYINPSLEWRPDDKTSVTLEMDYLNDNTTPVTSTVNFADISTNALYDMPHSKFLGFENDNVNTKLLTYSARINRKLTDNLSVRAAYFNSAYNVDNTSTALDTINVYGAKDIRNYEDPRRKRTLGRSLRDDKNTTFQLDLIGQDVYTGTVKHTFQLGFDYRTANAQTKALESKFIDVVDVLNGKINNARQNVTFANPESIMPIISEYTTYGIMAQEVITFNKYLKAILGLRYSSISTLSATGKTSDAGRTENDAWDPSFGIMVSPIENVNIFGSYTTSTSLRSAALILTDSTLAGPSRTKQWEVGFKSDWLDNRLRFNFTYFHIFTDNLTNAEYVGTQPTGLYYKAGDLKRDGIEVELNGRILSNLQVMLGYAYLNARYDDSPSYVNGSAPMNAPKHTANGWVYYTVDRGPVKGLSLGLGAYYVGKRPVNEFSTQYDGHTYNPGVKPFDMPAYTTVNAQVAYTYKKVTARVFFNNIFDELGYNSYFRGGYINQIDPRNFAGVVSYRF</sequence>
<dbReference type="RefSeq" id="WP_296950967.1">
    <property type="nucleotide sequence ID" value="NZ_LT599021.1"/>
</dbReference>
<keyword evidence="7" id="KW-0732">Signal</keyword>
<dbReference type="InterPro" id="IPR037066">
    <property type="entry name" value="Plug_dom_sf"/>
</dbReference>
<dbReference type="AlphaFoldDB" id="A0A212K2C9"/>
<dbReference type="SUPFAM" id="SSF56935">
    <property type="entry name" value="Porins"/>
    <property type="match status" value="1"/>
</dbReference>
<accession>A0A212K2C9</accession>
<dbReference type="Gene3D" id="2.40.170.20">
    <property type="entry name" value="TonB-dependent receptor, beta-barrel domain"/>
    <property type="match status" value="1"/>
</dbReference>
<evidence type="ECO:0000256" key="11">
    <source>
        <dbReference type="ARBA" id="ARBA00023136"/>
    </source>
</evidence>
<evidence type="ECO:0000256" key="10">
    <source>
        <dbReference type="ARBA" id="ARBA00023077"/>
    </source>
</evidence>
<feature type="domain" description="TonB-dependent receptor-like beta-barrel" evidence="16">
    <location>
        <begin position="307"/>
        <end position="773"/>
    </location>
</feature>
<keyword evidence="13 14" id="KW-0998">Cell outer membrane</keyword>
<dbReference type="GO" id="GO:0038023">
    <property type="term" value="F:signaling receptor activity"/>
    <property type="evidence" value="ECO:0007669"/>
    <property type="project" value="InterPro"/>
</dbReference>
<keyword evidence="12" id="KW-0675">Receptor</keyword>
<keyword evidence="10 15" id="KW-0798">TonB box</keyword>
<protein>
    <recommendedName>
        <fullName evidence="19">TonB-dependent siderophore receptor</fullName>
    </recommendedName>
</protein>
<name>A0A212K2C9_9BACT</name>
<evidence type="ECO:0000256" key="15">
    <source>
        <dbReference type="RuleBase" id="RU003357"/>
    </source>
</evidence>
<evidence type="ECO:0000313" key="18">
    <source>
        <dbReference type="EMBL" id="SBW05823.1"/>
    </source>
</evidence>
<dbReference type="InterPro" id="IPR010105">
    <property type="entry name" value="TonB_sidphr_rcpt"/>
</dbReference>
<dbReference type="PANTHER" id="PTHR32552:SF68">
    <property type="entry name" value="FERRICHROME OUTER MEMBRANE TRANSPORTER_PHAGE RECEPTOR"/>
    <property type="match status" value="1"/>
</dbReference>
<evidence type="ECO:0000256" key="6">
    <source>
        <dbReference type="ARBA" id="ARBA00022692"/>
    </source>
</evidence>
<organism evidence="18">
    <name type="scientific">uncultured Dysgonomonas sp</name>
    <dbReference type="NCBI Taxonomy" id="206096"/>
    <lineage>
        <taxon>Bacteria</taxon>
        <taxon>Pseudomonadati</taxon>
        <taxon>Bacteroidota</taxon>
        <taxon>Bacteroidia</taxon>
        <taxon>Bacteroidales</taxon>
        <taxon>Dysgonomonadaceae</taxon>
        <taxon>Dysgonomonas</taxon>
        <taxon>environmental samples</taxon>
    </lineage>
</organism>
<dbReference type="Pfam" id="PF00593">
    <property type="entry name" value="TonB_dep_Rec_b-barrel"/>
    <property type="match status" value="1"/>
</dbReference>
<keyword evidence="8" id="KW-0408">Iron</keyword>
<evidence type="ECO:0000256" key="9">
    <source>
        <dbReference type="ARBA" id="ARBA00023065"/>
    </source>
</evidence>